<dbReference type="PANTHER" id="PTHR45725:SF1">
    <property type="entry name" value="DISHEVELLED ASSOCIATED ACTIVATOR OF MORPHOGENESIS, ISOFORM D"/>
    <property type="match status" value="1"/>
</dbReference>
<accession>A0A9P1BU20</accession>
<feature type="region of interest" description="Disordered" evidence="1">
    <location>
        <begin position="500"/>
        <end position="672"/>
    </location>
</feature>
<evidence type="ECO:0000313" key="4">
    <source>
        <dbReference type="EMBL" id="CAL4766752.1"/>
    </source>
</evidence>
<organism evidence="2">
    <name type="scientific">Cladocopium goreaui</name>
    <dbReference type="NCBI Taxonomy" id="2562237"/>
    <lineage>
        <taxon>Eukaryota</taxon>
        <taxon>Sar</taxon>
        <taxon>Alveolata</taxon>
        <taxon>Dinophyceae</taxon>
        <taxon>Suessiales</taxon>
        <taxon>Symbiodiniaceae</taxon>
        <taxon>Cladocopium</taxon>
    </lineage>
</organism>
<dbReference type="EMBL" id="CAMXCT010000485">
    <property type="protein sequence ID" value="CAI3979440.1"/>
    <property type="molecule type" value="Genomic_DNA"/>
</dbReference>
<dbReference type="Proteomes" id="UP001152797">
    <property type="component" value="Unassembled WGS sequence"/>
</dbReference>
<feature type="compositionally biased region" description="Low complexity" evidence="1">
    <location>
        <begin position="528"/>
        <end position="539"/>
    </location>
</feature>
<proteinExistence type="predicted"/>
<feature type="compositionally biased region" description="Low complexity" evidence="1">
    <location>
        <begin position="422"/>
        <end position="433"/>
    </location>
</feature>
<dbReference type="PANTHER" id="PTHR45725">
    <property type="entry name" value="FORMIN HOMOLOGY 2 FAMILY MEMBER"/>
    <property type="match status" value="1"/>
</dbReference>
<feature type="compositionally biased region" description="Low complexity" evidence="1">
    <location>
        <begin position="584"/>
        <end position="609"/>
    </location>
</feature>
<protein>
    <submittedName>
        <fullName evidence="4">FCP1 homology domain-containing protein</fullName>
    </submittedName>
</protein>
<evidence type="ECO:0000313" key="3">
    <source>
        <dbReference type="EMBL" id="CAL1132815.1"/>
    </source>
</evidence>
<reference evidence="3" key="2">
    <citation type="submission" date="2024-04" db="EMBL/GenBank/DDBJ databases">
        <authorList>
            <person name="Chen Y."/>
            <person name="Shah S."/>
            <person name="Dougan E. K."/>
            <person name="Thang M."/>
            <person name="Chan C."/>
        </authorList>
    </citation>
    <scope>NUCLEOTIDE SEQUENCE [LARGE SCALE GENOMIC DNA]</scope>
</reference>
<feature type="region of interest" description="Disordered" evidence="1">
    <location>
        <begin position="302"/>
        <end position="332"/>
    </location>
</feature>
<feature type="compositionally biased region" description="Pro residues" evidence="1">
    <location>
        <begin position="540"/>
        <end position="557"/>
    </location>
</feature>
<dbReference type="EMBL" id="CAMXCT030000485">
    <property type="protein sequence ID" value="CAL4766752.1"/>
    <property type="molecule type" value="Genomic_DNA"/>
</dbReference>
<dbReference type="EMBL" id="CAMXCT020000485">
    <property type="protein sequence ID" value="CAL1132815.1"/>
    <property type="molecule type" value="Genomic_DNA"/>
</dbReference>
<reference evidence="2" key="1">
    <citation type="submission" date="2022-10" db="EMBL/GenBank/DDBJ databases">
        <authorList>
            <person name="Chen Y."/>
            <person name="Dougan E. K."/>
            <person name="Chan C."/>
            <person name="Rhodes N."/>
            <person name="Thang M."/>
        </authorList>
    </citation>
    <scope>NUCLEOTIDE SEQUENCE</scope>
</reference>
<feature type="region of interest" description="Disordered" evidence="1">
    <location>
        <begin position="375"/>
        <end position="453"/>
    </location>
</feature>
<dbReference type="OrthoDB" id="449384at2759"/>
<dbReference type="AlphaFoldDB" id="A0A9P1BU20"/>
<feature type="compositionally biased region" description="Low complexity" evidence="1">
    <location>
        <begin position="375"/>
        <end position="385"/>
    </location>
</feature>
<sequence>MAVTLPERRPRWASISEDDDLTAYTFPKAALTPPPTVPEATFESKPDPKPTWPGSQSESEDDVEGGSGKQFTRRYSWSEYPTTPLFLETAANKPNAPGTEPRIGIDIGGVLTREGDPRYRGSYDEWDASWEADGALDAVKKITQVFGPSNTFLVSKVRPGGRMHRRMELWLHETINFCEVTGLPKENIIFVRTVDGPTGKGVACQKLGISHFVDDKIEVLQSVFDDEAGNSRILVERHQGLLFHFSKGGYSQVPPTTDTSQLSPIMRRHYRSAANWTQVVEQLREKLPGQLYSRRDLLTPPIIRQHQPGPSRVETRPPGPWEKGAMQSTTNPAAALQWSEGRPKLVLKPRSAQAAGAAVSAVPVSKAPAAAQVPVSKAPAATQPKPEAKPQPAPKAQPDVSAATIAPRPQPISTDGPPTPPTWTQVVTQGPVTMRPRANTAPGSPTAITMAPRPCNGPCHGQVNGQVIQQVPTMGAQQRACSPPSTVVVTGIGSVQSAVQAGAVSPSGRPKLQLKPRDPRLGPPGRSQATVAPTAAEQPPAEPQPVQPQQPQQPQPAQPALQPDPAGGRPRLVLKKRTDPAPVPSAAPTVASASAVRVSSPPRVVPKAAQTSPVMRPAATPAKQAPPNPVPVDVQLPSAGSCPKAAPALQKDPAGGRPRLVLKPRTSVSSTS</sequence>
<evidence type="ECO:0000256" key="1">
    <source>
        <dbReference type="SAM" id="MobiDB-lite"/>
    </source>
</evidence>
<feature type="region of interest" description="Disordered" evidence="1">
    <location>
        <begin position="24"/>
        <end position="74"/>
    </location>
</feature>
<keyword evidence="5" id="KW-1185">Reference proteome</keyword>
<evidence type="ECO:0000313" key="5">
    <source>
        <dbReference type="Proteomes" id="UP001152797"/>
    </source>
</evidence>
<comment type="caution">
    <text evidence="2">The sequence shown here is derived from an EMBL/GenBank/DDBJ whole genome shotgun (WGS) entry which is preliminary data.</text>
</comment>
<dbReference type="InterPro" id="IPR051425">
    <property type="entry name" value="Formin_Homology"/>
</dbReference>
<name>A0A9P1BU20_9DINO</name>
<gene>
    <name evidence="2" type="ORF">C1SCF055_LOCUS7390</name>
</gene>
<evidence type="ECO:0000313" key="2">
    <source>
        <dbReference type="EMBL" id="CAI3979440.1"/>
    </source>
</evidence>